<evidence type="ECO:0000256" key="1">
    <source>
        <dbReference type="SAM" id="MobiDB-lite"/>
    </source>
</evidence>
<dbReference type="Pfam" id="PF03004">
    <property type="entry name" value="Transposase_24"/>
    <property type="match status" value="1"/>
</dbReference>
<dbReference type="TAIR" id="AT3G30200"/>
<name>F4J5F4_ARATH</name>
<evidence type="ECO:0000313" key="2">
    <source>
        <dbReference type="Araport" id="AT3G30200"/>
    </source>
</evidence>
<feature type="compositionally biased region" description="Polar residues" evidence="1">
    <location>
        <begin position="125"/>
        <end position="142"/>
    </location>
</feature>
<dbReference type="PaxDb" id="3702-AT3G30200.1"/>
<dbReference type="EMBL" id="CP002686">
    <property type="protein sequence ID" value="AEE77621.1"/>
    <property type="molecule type" value="Genomic_DNA"/>
</dbReference>
<gene>
    <name evidence="2 3" type="ordered locus">At3g30200</name>
</gene>
<dbReference type="PANTHER" id="PTHR33144">
    <property type="entry name" value="OS10G0409366 PROTEIN-RELATED"/>
    <property type="match status" value="1"/>
</dbReference>
<proteinExistence type="predicted"/>
<dbReference type="InParanoid" id="F4J5F4"/>
<protein>
    <submittedName>
        <fullName evidence="3">Plant transposase (Ptta/En/Spm family)</fullName>
    </submittedName>
</protein>
<dbReference type="ProteomicsDB" id="218427"/>
<dbReference type="Araport" id="AT3G30200"/>
<dbReference type="ExpressionAtlas" id="F4J5F4">
    <property type="expression patterns" value="baseline"/>
</dbReference>
<reference evidence="4" key="2">
    <citation type="journal article" date="2017" name="Plant J.">
        <title>Araport11: a complete reannotation of the Arabidopsis thaliana reference genome.</title>
        <authorList>
            <person name="Cheng C.Y."/>
            <person name="Krishnakumar V."/>
            <person name="Chan A.P."/>
            <person name="Thibaud-Nissen F."/>
            <person name="Schobel S."/>
            <person name="Town C.D."/>
        </authorList>
    </citation>
    <scope>GENOME REANNOTATION</scope>
    <source>
        <strain evidence="4">cv. Columbia</strain>
    </source>
</reference>
<organism evidence="3 4">
    <name type="scientific">Arabidopsis thaliana</name>
    <name type="common">Mouse-ear cress</name>
    <dbReference type="NCBI Taxonomy" id="3702"/>
    <lineage>
        <taxon>Eukaryota</taxon>
        <taxon>Viridiplantae</taxon>
        <taxon>Streptophyta</taxon>
        <taxon>Embryophyta</taxon>
        <taxon>Tracheophyta</taxon>
        <taxon>Spermatophyta</taxon>
        <taxon>Magnoliopsida</taxon>
        <taxon>eudicotyledons</taxon>
        <taxon>Gunneridae</taxon>
        <taxon>Pentapetalae</taxon>
        <taxon>rosids</taxon>
        <taxon>malvids</taxon>
        <taxon>Brassicales</taxon>
        <taxon>Brassicaceae</taxon>
        <taxon>Camelineae</taxon>
        <taxon>Arabidopsis</taxon>
    </lineage>
</organism>
<dbReference type="HOGENOM" id="CLU_534607_0_0_1"/>
<dbReference type="Proteomes" id="UP000006548">
    <property type="component" value="Chromosome 3"/>
</dbReference>
<dbReference type="eggNOG" id="ENOG502SDUC">
    <property type="taxonomic scope" value="Eukaryota"/>
</dbReference>
<dbReference type="InterPro" id="IPR004252">
    <property type="entry name" value="Probable_transposase_24"/>
</dbReference>
<dbReference type="GeneID" id="822713"/>
<dbReference type="KEGG" id="ath:AT3G30200"/>
<sequence>MSFVLDKLIGQDASNGHRRRNPWKRLSIVQEFWFLPASFSSGFRHHHHTVSPIDLATSWRAYRENLQPSTVRGIPDVSINPDPKSVECPLESLELDLAHYEVPAPTPSANSYLVYAADNAENPRSLSASGSFNDSTPKAAQRNSEDSGVTVDGSPSAKVVLCLVAWIMDFTDSETQQPDDLPNLETDYTMPPPLAPECKSFKWKIEVIGQLSNDVMLLPINYTDWRLVSPHIKDRAWAVIQSKFRFDDPMMRKDYVMGALGSRCKDVKLRFWREHKRNNLNETLENRPEKVPEDQWSHLVHLRFTDKWRKMQERNTKNQKNHIMPHLCGRKSFSRKRDEIKIKTGKTPCRVEFFIESRKKHDGSFVSDEAKLRAIALTTLLNLNPQVTYNGTASLDDEYSQVFGPERPGRVHCVGRGPTPSRLVRHSNATRRKDIENSELVAQLKTQVKTLGDQVNAMSTFLGQILGNSTGEQASAWAANFATAFANIPNPAFVNISNLPNPQERDGGAS</sequence>
<dbReference type="SMR" id="F4J5F4"/>
<dbReference type="PANTHER" id="PTHR33144:SF48">
    <property type="entry name" value="PLANT TRANSPOSASE (PTTA_EN_SPM FAMILY)"/>
    <property type="match status" value="1"/>
</dbReference>
<reference evidence="3 4" key="1">
    <citation type="journal article" date="2000" name="Nature">
        <title>Sequence and analysis of chromosome 3 of the plant Arabidopsis thaliana.</title>
        <authorList>
            <consortium name="European Union Chromosome 3 Arabidopsis Sequencing Consortium"/>
            <consortium name="Institute for Genomic Research"/>
            <consortium name="Kazusa DNA Research Institute"/>
            <person name="Salanoubat M."/>
            <person name="Lemcke K."/>
            <person name="Rieger M."/>
            <person name="Ansorge W."/>
            <person name="Unseld M."/>
            <person name="Fartmann B."/>
            <person name="Valle G."/>
            <person name="Blocker H."/>
            <person name="Perez-Alonso M."/>
            <person name="Obermaier B."/>
            <person name="Delseny M."/>
            <person name="Boutry M."/>
            <person name="Grivell L.A."/>
            <person name="Mache R."/>
            <person name="Puigdomenech P."/>
            <person name="De Simone V."/>
            <person name="Choisne N."/>
            <person name="Artiguenave F."/>
            <person name="Robert C."/>
            <person name="Brottier P."/>
            <person name="Wincker P."/>
            <person name="Cattolico L."/>
            <person name="Weissenbach J."/>
            <person name="Saurin W."/>
            <person name="Quetier F."/>
            <person name="Schafer M."/>
            <person name="Muller-Auer S."/>
            <person name="Gabel C."/>
            <person name="Fuchs M."/>
            <person name="Benes V."/>
            <person name="Wurmbach E."/>
            <person name="Drzonek H."/>
            <person name="Erfle H."/>
            <person name="Jordan N."/>
            <person name="Bangert S."/>
            <person name="Wiedelmann R."/>
            <person name="Kranz H."/>
            <person name="Voss H."/>
            <person name="Holland R."/>
            <person name="Brandt P."/>
            <person name="Nyakatura G."/>
            <person name="Vezzi A."/>
            <person name="D'Angelo M."/>
            <person name="Pallavicini A."/>
            <person name="Toppo S."/>
            <person name="Simionati B."/>
            <person name="Conrad A."/>
            <person name="Hornischer K."/>
            <person name="Kauer G."/>
            <person name="Lohnert T.H."/>
            <person name="Nordsiek G."/>
            <person name="Reichelt J."/>
            <person name="Scharfe M."/>
            <person name="Schon O."/>
            <person name="Bargues M."/>
            <person name="Terol J."/>
            <person name="Climent J."/>
            <person name="Navarro P."/>
            <person name="Collado C."/>
            <person name="Perez-Perez A."/>
            <person name="Ottenwalder B."/>
            <person name="Duchemin D."/>
            <person name="Cooke R."/>
            <person name="Laudie M."/>
            <person name="Berger-Llauro C."/>
            <person name="Purnelle B."/>
            <person name="Masuy D."/>
            <person name="de Haan M."/>
            <person name="Maarse A.C."/>
            <person name="Alcaraz J.P."/>
            <person name="Cottet A."/>
            <person name="Casacuberta E."/>
            <person name="Monfort A."/>
            <person name="Argiriou A."/>
            <person name="flores M."/>
            <person name="Liguori R."/>
            <person name="Vitale D."/>
            <person name="Mannhaupt G."/>
            <person name="Haase D."/>
            <person name="Schoof H."/>
            <person name="Rudd S."/>
            <person name="Zaccaria P."/>
            <person name="Mewes H.W."/>
            <person name="Mayer K.F."/>
            <person name="Kaul S."/>
            <person name="Town C.D."/>
            <person name="Koo H.L."/>
            <person name="Tallon L.J."/>
            <person name="Jenkins J."/>
            <person name="Rooney T."/>
            <person name="Rizzo M."/>
            <person name="Walts A."/>
            <person name="Utterback T."/>
            <person name="Fujii C.Y."/>
            <person name="Shea T.P."/>
            <person name="Creasy T.H."/>
            <person name="Haas B."/>
            <person name="Maiti R."/>
            <person name="Wu D."/>
            <person name="Peterson J."/>
            <person name="Van Aken S."/>
            <person name="Pai G."/>
            <person name="Militscher J."/>
            <person name="Sellers P."/>
            <person name="Gill J.E."/>
            <person name="Feldblyum T.V."/>
            <person name="Preuss D."/>
            <person name="Lin X."/>
            <person name="Nierman W.C."/>
            <person name="Salzberg S.L."/>
            <person name="White O."/>
            <person name="Venter J.C."/>
            <person name="Fraser C.M."/>
            <person name="Kaneko T."/>
            <person name="Nakamura Y."/>
            <person name="Sato S."/>
            <person name="Kato T."/>
            <person name="Asamizu E."/>
            <person name="Sasamoto S."/>
            <person name="Kimura T."/>
            <person name="Idesawa K."/>
            <person name="Kawashima K."/>
            <person name="Kishida Y."/>
            <person name="Kiyokawa C."/>
            <person name="Kohara M."/>
            <person name="Matsumoto M."/>
            <person name="Matsuno A."/>
            <person name="Muraki A."/>
            <person name="Nakayama S."/>
            <person name="Nakazaki N."/>
            <person name="Shinpo S."/>
            <person name="Takeuchi C."/>
            <person name="Wada T."/>
            <person name="Watanabe A."/>
            <person name="Yamada M."/>
            <person name="Yasuda M."/>
            <person name="Tabata S."/>
        </authorList>
    </citation>
    <scope>NUCLEOTIDE SEQUENCE [LARGE SCALE GENOMIC DNA]</scope>
    <source>
        <strain evidence="4">cv. Columbia</strain>
    </source>
</reference>
<dbReference type="AlphaFoldDB" id="F4J5F4"/>
<keyword evidence="4" id="KW-1185">Reference proteome</keyword>
<evidence type="ECO:0000313" key="3">
    <source>
        <dbReference type="EMBL" id="AEE77621.1"/>
    </source>
</evidence>
<dbReference type="iPTMnet" id="F4J5F4"/>
<feature type="region of interest" description="Disordered" evidence="1">
    <location>
        <begin position="125"/>
        <end position="151"/>
    </location>
</feature>
<dbReference type="GlyGen" id="F4J5F4">
    <property type="glycosylation" value="2 sites"/>
</dbReference>
<evidence type="ECO:0000313" key="4">
    <source>
        <dbReference type="Proteomes" id="UP000006548"/>
    </source>
</evidence>
<dbReference type="OMA" id="KWKTIRT"/>
<accession>F4J5F4</accession>
<dbReference type="RefSeq" id="NP_189639.4">
    <property type="nucleotide sequence ID" value="NM_113919.4"/>
</dbReference>